<evidence type="ECO:0000313" key="4">
    <source>
        <dbReference type="Proteomes" id="UP000526233"/>
    </source>
</evidence>
<evidence type="ECO:0000313" key="3">
    <source>
        <dbReference type="Proteomes" id="UP000216188"/>
    </source>
</evidence>
<dbReference type="Proteomes" id="UP000526233">
    <property type="component" value="Unassembled WGS sequence"/>
</dbReference>
<organism evidence="2 3">
    <name type="scientific">Brucella pseudogrignonensis</name>
    <dbReference type="NCBI Taxonomy" id="419475"/>
    <lineage>
        <taxon>Bacteria</taxon>
        <taxon>Pseudomonadati</taxon>
        <taxon>Pseudomonadota</taxon>
        <taxon>Alphaproteobacteria</taxon>
        <taxon>Hyphomicrobiales</taxon>
        <taxon>Brucellaceae</taxon>
        <taxon>Brucella/Ochrobactrum group</taxon>
        <taxon>Brucella</taxon>
    </lineage>
</organism>
<keyword evidence="3" id="KW-1185">Reference proteome</keyword>
<dbReference type="EMBL" id="NNRM01000022">
    <property type="protein sequence ID" value="OYR25370.1"/>
    <property type="molecule type" value="Genomic_DNA"/>
</dbReference>
<dbReference type="AlphaFoldDB" id="A0A256GEL3"/>
<reference evidence="1 4" key="2">
    <citation type="submission" date="2018-11" db="EMBL/GenBank/DDBJ databases">
        <title>Genome sequencing and analysis.</title>
        <authorList>
            <person name="Huang Y.-T."/>
        </authorList>
    </citation>
    <scope>NUCLEOTIDE SEQUENCE [LARGE SCALE GENOMIC DNA]</scope>
    <source>
        <strain evidence="1 4">SHIN</strain>
    </source>
</reference>
<evidence type="ECO:0000313" key="1">
    <source>
        <dbReference type="EMBL" id="NNV21909.1"/>
    </source>
</evidence>
<dbReference type="EMBL" id="PKQI01000003">
    <property type="protein sequence ID" value="NNV21909.1"/>
    <property type="molecule type" value="Genomic_DNA"/>
</dbReference>
<name>A0A256GEL3_9HYPH</name>
<proteinExistence type="predicted"/>
<sequence length="131" mass="14343">MVSAALADAKTDSLQLRKTVVDGLYTYIELGENSEGRSKALGVEMEDKVKVPVAKAQSEWREIAQNSTDQAGYQTYKMCDTAASSLQDIIDTIAGYIKSDSTQEPDYEATLTKFGADLTECEKALDVQLTF</sequence>
<reference evidence="2 3" key="1">
    <citation type="submission" date="2017-07" db="EMBL/GenBank/DDBJ databases">
        <title>Phylogenetic study on the rhizospheric bacterium Ochrobactrum sp. A44.</title>
        <authorList>
            <person name="Krzyzanowska D.M."/>
            <person name="Ossowicki A."/>
            <person name="Rajewska M."/>
            <person name="Maciag T."/>
            <person name="Kaczynski Z."/>
            <person name="Czerwicka M."/>
            <person name="Jafra S."/>
        </authorList>
    </citation>
    <scope>NUCLEOTIDE SEQUENCE [LARGE SCALE GENOMIC DNA]</scope>
    <source>
        <strain evidence="2 3">CCUG 30717</strain>
    </source>
</reference>
<gene>
    <name evidence="2" type="ORF">CEV34_2957</name>
    <name evidence="1" type="ORF">EHE22_15930</name>
</gene>
<protein>
    <submittedName>
        <fullName evidence="2">Uncharacterized protein</fullName>
    </submittedName>
</protein>
<evidence type="ECO:0000313" key="2">
    <source>
        <dbReference type="EMBL" id="OYR25370.1"/>
    </source>
</evidence>
<comment type="caution">
    <text evidence="2">The sequence shown here is derived from an EMBL/GenBank/DDBJ whole genome shotgun (WGS) entry which is preliminary data.</text>
</comment>
<accession>A0A256GEL3</accession>
<dbReference type="Proteomes" id="UP000216188">
    <property type="component" value="Unassembled WGS sequence"/>
</dbReference>